<organism evidence="1">
    <name type="scientific">Aquarana catesbeiana</name>
    <name type="common">American bullfrog</name>
    <name type="synonym">Rana catesbeiana</name>
    <dbReference type="NCBI Taxonomy" id="8400"/>
    <lineage>
        <taxon>Eukaryota</taxon>
        <taxon>Metazoa</taxon>
        <taxon>Chordata</taxon>
        <taxon>Craniata</taxon>
        <taxon>Vertebrata</taxon>
        <taxon>Euteleostomi</taxon>
        <taxon>Amphibia</taxon>
        <taxon>Batrachia</taxon>
        <taxon>Anura</taxon>
        <taxon>Neobatrachia</taxon>
        <taxon>Ranoidea</taxon>
        <taxon>Ranidae</taxon>
        <taxon>Aquarana</taxon>
    </lineage>
</organism>
<name>A0A2G9SAM6_AQUCT</name>
<evidence type="ECO:0000313" key="1">
    <source>
        <dbReference type="EMBL" id="PIO36491.1"/>
    </source>
</evidence>
<dbReference type="EMBL" id="KV926139">
    <property type="protein sequence ID" value="PIO36491.1"/>
    <property type="molecule type" value="Genomic_DNA"/>
</dbReference>
<proteinExistence type="predicted"/>
<dbReference type="AlphaFoldDB" id="A0A2G9SAM6"/>
<accession>A0A2G9SAM6</accession>
<gene>
    <name evidence="1" type="ORF">AB205_0165730</name>
</gene>
<protein>
    <submittedName>
        <fullName evidence="1">Uncharacterized protein</fullName>
    </submittedName>
</protein>
<sequence length="152" mass="17394">MWRNCYDSLRFWSPSLCTSLGRLCTSFLGSLSVHLRIPILGYTLSYSQLCNASVSVWYNLVLLWNRGLQTFQYENHIVYFTNICILKKINVVNKGMLGFQAPLWRLPGQARISGSSVEASKTCRDVRLIFGGFQDMLGFQAPLQRLPSYTRI</sequence>
<reference evidence="1" key="1">
    <citation type="submission" date="2017-08" db="EMBL/GenBank/DDBJ databases">
        <title>Assembly of the North American Bullfrog Genome.</title>
        <authorList>
            <person name="Warren R.L."/>
            <person name="Vandervalk B.P."/>
            <person name="Kucuk E."/>
            <person name="Birol I."/>
            <person name="Helbing C."/>
            <person name="Pandoh P."/>
            <person name="Behsaz B."/>
            <person name="Mohamadi H."/>
            <person name="Chu J."/>
            <person name="Jackman S."/>
            <person name="Hammond S.A."/>
            <person name="Veldhoen N."/>
            <person name="Kirk H."/>
            <person name="Zhao Y."/>
            <person name="Coope R."/>
            <person name="Pleasance S."/>
            <person name="Moore R."/>
            <person name="Holt R."/>
        </authorList>
    </citation>
    <scope>NUCLEOTIDE SEQUENCE</scope>
    <source>
        <strain evidence="1">Bruno</strain>
        <tissue evidence="1">Liver</tissue>
    </source>
</reference>